<dbReference type="AlphaFoldDB" id="Q6IJM9"/>
<accession>Q6IJM9</accession>
<name>Q6IJM9_DROME</name>
<feature type="transmembrane region" description="Helical" evidence="2">
    <location>
        <begin position="30"/>
        <end position="52"/>
    </location>
</feature>
<dbReference type="EMBL" id="BK002687">
    <property type="protein sequence ID" value="DAA04193.1"/>
    <property type="molecule type" value="Genomic_DNA"/>
</dbReference>
<feature type="region of interest" description="Disordered" evidence="1">
    <location>
        <begin position="1"/>
        <end position="22"/>
    </location>
</feature>
<evidence type="ECO:0000256" key="2">
    <source>
        <dbReference type="SAM" id="Phobius"/>
    </source>
</evidence>
<keyword evidence="2" id="KW-0472">Membrane</keyword>
<evidence type="ECO:0000313" key="3">
    <source>
        <dbReference type="EMBL" id="DAA04193.1"/>
    </source>
</evidence>
<proteinExistence type="predicted"/>
<reference evidence="3" key="1">
    <citation type="journal article" date="2003" name="Genome Biol.">
        <title>An integrated gene annotation and transcriptional profiling approach towards the full gene content of the Drosophila genome.</title>
        <authorList>
            <person name="Hild M."/>
            <person name="Beckmann B."/>
            <person name="Haas S.A."/>
            <person name="Koch B."/>
            <person name="Solovyev V."/>
            <person name="Busold C."/>
            <person name="Fellenberg K."/>
            <person name="Boutros M."/>
            <person name="Vingron M."/>
            <person name="Sauer F."/>
            <person name="Hoheisel J.D."/>
            <person name="Paro R."/>
        </authorList>
    </citation>
    <scope>NUCLEOTIDE SEQUENCE</scope>
</reference>
<keyword evidence="2" id="KW-1133">Transmembrane helix</keyword>
<organism evidence="3">
    <name type="scientific">Drosophila melanogaster</name>
    <name type="common">Fruit fly</name>
    <dbReference type="NCBI Taxonomy" id="7227"/>
    <lineage>
        <taxon>Eukaryota</taxon>
        <taxon>Metazoa</taxon>
        <taxon>Ecdysozoa</taxon>
        <taxon>Arthropoda</taxon>
        <taxon>Hexapoda</taxon>
        <taxon>Insecta</taxon>
        <taxon>Pterygota</taxon>
        <taxon>Neoptera</taxon>
        <taxon>Endopterygota</taxon>
        <taxon>Diptera</taxon>
        <taxon>Brachycera</taxon>
        <taxon>Muscomorpha</taxon>
        <taxon>Ephydroidea</taxon>
        <taxon>Drosophilidae</taxon>
        <taxon>Drosophila</taxon>
        <taxon>Sophophora</taxon>
    </lineage>
</organism>
<sequence>MADSVWQGNFRPNPRSGDPSNSSLNCAEHLLVVVTLSMKSLLHDAILVAFGLDKKIKERMQFE</sequence>
<protein>
    <submittedName>
        <fullName evidence="3">HDC14594</fullName>
    </submittedName>
</protein>
<evidence type="ECO:0000256" key="1">
    <source>
        <dbReference type="SAM" id="MobiDB-lite"/>
    </source>
</evidence>
<gene>
    <name evidence="3" type="ORF">HDC14594</name>
</gene>
<keyword evidence="2" id="KW-0812">Transmembrane</keyword>